<feature type="domain" description="F-box" evidence="1">
    <location>
        <begin position="1"/>
        <end position="47"/>
    </location>
</feature>
<dbReference type="SMART" id="SM00256">
    <property type="entry name" value="FBOX"/>
    <property type="match status" value="1"/>
</dbReference>
<name>A0ABD3KZJ3_EUCGL</name>
<evidence type="ECO:0000259" key="1">
    <source>
        <dbReference type="PROSITE" id="PS50181"/>
    </source>
</evidence>
<dbReference type="PROSITE" id="PS50181">
    <property type="entry name" value="FBOX"/>
    <property type="match status" value="1"/>
</dbReference>
<dbReference type="Proteomes" id="UP001634007">
    <property type="component" value="Unassembled WGS sequence"/>
</dbReference>
<evidence type="ECO:0000313" key="2">
    <source>
        <dbReference type="EMBL" id="KAL3742841.1"/>
    </source>
</evidence>
<comment type="caution">
    <text evidence="2">The sequence shown here is derived from an EMBL/GenBank/DDBJ whole genome shotgun (WGS) entry which is preliminary data.</text>
</comment>
<proteinExistence type="predicted"/>
<dbReference type="InterPro" id="IPR032675">
    <property type="entry name" value="LRR_dom_sf"/>
</dbReference>
<sequence length="451" mass="51599">MEFLPDCLIHHIFSYLPLEDVLKTSLLCRRWRYAWTVAATHLTFDGKIVNRFRNSVDYTSFVDSILTRCISPKVKTFHLTNLRYNERVRSKLDSWLMIVKERFVEEIRLSFYAPSMYGVYVLPASLYRLSSLVSLEVSSCRFSLDGTISWPHLKFLSFENMELSEDVLKAIFMGSPLLESLELCHCRSLENIRIDTTSLKLLVLVSINLKNIWAPHLLSLRVSGNWGAFNEFRLDDVSSLVEAQLDIVIIPDVTYGTRRCCYFVKQLLEKLCGVRTIAINGSCLQALSVLEMEDAPSLLSKCQNLILHPGISRWDLPGIAYMLRSSQCVEILDIRLTGDRCLKLQLDKESKGRFNFDEEDFLCSRKGNFQLLAEHLKRVEISGLEVHSFGLKYLHALVKYVLGDIRVLEKVIIKADQCTQHGQESLQADVLSELLGVNRNLLSYGRASQNA</sequence>
<organism evidence="2 3">
    <name type="scientific">Eucalyptus globulus</name>
    <name type="common">Tasmanian blue gum</name>
    <dbReference type="NCBI Taxonomy" id="34317"/>
    <lineage>
        <taxon>Eukaryota</taxon>
        <taxon>Viridiplantae</taxon>
        <taxon>Streptophyta</taxon>
        <taxon>Embryophyta</taxon>
        <taxon>Tracheophyta</taxon>
        <taxon>Spermatophyta</taxon>
        <taxon>Magnoliopsida</taxon>
        <taxon>eudicotyledons</taxon>
        <taxon>Gunneridae</taxon>
        <taxon>Pentapetalae</taxon>
        <taxon>rosids</taxon>
        <taxon>malvids</taxon>
        <taxon>Myrtales</taxon>
        <taxon>Myrtaceae</taxon>
        <taxon>Myrtoideae</taxon>
        <taxon>Eucalypteae</taxon>
        <taxon>Eucalyptus</taxon>
    </lineage>
</organism>
<dbReference type="EMBL" id="JBJKBG010000004">
    <property type="protein sequence ID" value="KAL3742841.1"/>
    <property type="molecule type" value="Genomic_DNA"/>
</dbReference>
<dbReference type="InterPro" id="IPR036047">
    <property type="entry name" value="F-box-like_dom_sf"/>
</dbReference>
<dbReference type="Pfam" id="PF24758">
    <property type="entry name" value="LRR_At5g56370"/>
    <property type="match status" value="1"/>
</dbReference>
<protein>
    <recommendedName>
        <fullName evidence="1">F-box domain-containing protein</fullName>
    </recommendedName>
</protein>
<dbReference type="InterPro" id="IPR053772">
    <property type="entry name" value="At1g61320/At1g61330-like"/>
</dbReference>
<dbReference type="AlphaFoldDB" id="A0ABD3KZJ3"/>
<dbReference type="InterPro" id="IPR001810">
    <property type="entry name" value="F-box_dom"/>
</dbReference>
<gene>
    <name evidence="2" type="ORF">ACJRO7_018190</name>
</gene>
<dbReference type="CDD" id="cd22160">
    <property type="entry name" value="F-box_AtFBL13-like"/>
    <property type="match status" value="1"/>
</dbReference>
<accession>A0ABD3KZJ3</accession>
<dbReference type="Gene3D" id="1.20.1280.50">
    <property type="match status" value="1"/>
</dbReference>
<dbReference type="PANTHER" id="PTHR34145:SF28">
    <property type="entry name" value="F-BOX DOMAIN-CONTAINING PROTEIN"/>
    <property type="match status" value="1"/>
</dbReference>
<dbReference type="InterPro" id="IPR055411">
    <property type="entry name" value="LRR_FXL15/At3g58940/PEG3-like"/>
</dbReference>
<dbReference type="InterPro" id="IPR053781">
    <property type="entry name" value="F-box_AtFBL13-like"/>
</dbReference>
<evidence type="ECO:0000313" key="3">
    <source>
        <dbReference type="Proteomes" id="UP001634007"/>
    </source>
</evidence>
<dbReference type="Pfam" id="PF00646">
    <property type="entry name" value="F-box"/>
    <property type="match status" value="1"/>
</dbReference>
<dbReference type="PANTHER" id="PTHR34145">
    <property type="entry name" value="OS02G0105600 PROTEIN"/>
    <property type="match status" value="1"/>
</dbReference>
<reference evidence="2 3" key="1">
    <citation type="submission" date="2024-11" db="EMBL/GenBank/DDBJ databases">
        <title>Chromosome-level genome assembly of Eucalyptus globulus Labill. provides insights into its genome evolution.</title>
        <authorList>
            <person name="Li X."/>
        </authorList>
    </citation>
    <scope>NUCLEOTIDE SEQUENCE [LARGE SCALE GENOMIC DNA]</scope>
    <source>
        <strain evidence="2">CL2024</strain>
        <tissue evidence="2">Fresh tender leaves</tissue>
    </source>
</reference>
<dbReference type="SUPFAM" id="SSF81383">
    <property type="entry name" value="F-box domain"/>
    <property type="match status" value="1"/>
</dbReference>
<keyword evidence="3" id="KW-1185">Reference proteome</keyword>
<dbReference type="SUPFAM" id="SSF52047">
    <property type="entry name" value="RNI-like"/>
    <property type="match status" value="1"/>
</dbReference>
<dbReference type="Gene3D" id="3.80.10.10">
    <property type="entry name" value="Ribonuclease Inhibitor"/>
    <property type="match status" value="1"/>
</dbReference>